<dbReference type="InterPro" id="IPR006140">
    <property type="entry name" value="D-isomer_DH_NAD-bd"/>
</dbReference>
<accession>A0A3B0TRG0</accession>
<evidence type="ECO:0000259" key="3">
    <source>
        <dbReference type="Pfam" id="PF02826"/>
    </source>
</evidence>
<dbReference type="EC" id="1.1.1.95" evidence="4"/>
<dbReference type="InterPro" id="IPR029753">
    <property type="entry name" value="D-isomer_DH_CS"/>
</dbReference>
<dbReference type="PANTHER" id="PTHR43333:SF1">
    <property type="entry name" value="D-ISOMER SPECIFIC 2-HYDROXYACID DEHYDROGENASE NAD-BINDING DOMAIN-CONTAINING PROTEIN"/>
    <property type="match status" value="1"/>
</dbReference>
<organism evidence="4">
    <name type="scientific">hydrothermal vent metagenome</name>
    <dbReference type="NCBI Taxonomy" id="652676"/>
    <lineage>
        <taxon>unclassified sequences</taxon>
        <taxon>metagenomes</taxon>
        <taxon>ecological metagenomes</taxon>
    </lineage>
</organism>
<gene>
    <name evidence="4" type="ORF">MNBD_BACTEROID03-1395</name>
</gene>
<evidence type="ECO:0000256" key="2">
    <source>
        <dbReference type="ARBA" id="ARBA00023027"/>
    </source>
</evidence>
<evidence type="ECO:0000313" key="4">
    <source>
        <dbReference type="EMBL" id="VAW11234.1"/>
    </source>
</evidence>
<name>A0A3B0TRG0_9ZZZZ</name>
<dbReference type="SUPFAM" id="SSF51735">
    <property type="entry name" value="NAD(P)-binding Rossmann-fold domains"/>
    <property type="match status" value="1"/>
</dbReference>
<keyword evidence="2" id="KW-0520">NAD</keyword>
<dbReference type="GO" id="GO:0004617">
    <property type="term" value="F:phosphoglycerate dehydrogenase activity"/>
    <property type="evidence" value="ECO:0007669"/>
    <property type="project" value="UniProtKB-EC"/>
</dbReference>
<proteinExistence type="predicted"/>
<dbReference type="AlphaFoldDB" id="A0A3B0TRG0"/>
<keyword evidence="1 4" id="KW-0560">Oxidoreductase</keyword>
<dbReference type="PANTHER" id="PTHR43333">
    <property type="entry name" value="2-HACID_DH_C DOMAIN-CONTAINING PROTEIN"/>
    <property type="match status" value="1"/>
</dbReference>
<dbReference type="SUPFAM" id="SSF52283">
    <property type="entry name" value="Formate/glycerate dehydrogenase catalytic domain-like"/>
    <property type="match status" value="1"/>
</dbReference>
<dbReference type="PROSITE" id="PS00671">
    <property type="entry name" value="D_2_HYDROXYACID_DH_3"/>
    <property type="match status" value="1"/>
</dbReference>
<sequence length="309" mass="34497">MGIVIIRQDGKVQLWKEALMAIAPEIPVYGYMEEHPADEINVALVWKHPKGILKKYPNLKYIASNGAGVDFIFEDTSISDKLPITRVVDIMLASDMSEYVIAVIFSYLKNLNQYKADQLKGVWRPTDYHRIADFTVGVLGLGALGAVLAKDLVHFGFKTQGWSNSKKSFENVKTFSGKGELSQFLSSTQILVCLLPLTKKTSGVLNKELFKQLPKGAYIINVARGGHLVDTDLLEILDTGHLSGACLDVFHQEPLPADHSFWNHEKINITPHYASVSDTAEVVPQIIENYKRMRKGEPLLNLVSRVKGY</sequence>
<evidence type="ECO:0000256" key="1">
    <source>
        <dbReference type="ARBA" id="ARBA00023002"/>
    </source>
</evidence>
<dbReference type="EMBL" id="UOEL01000056">
    <property type="protein sequence ID" value="VAW11234.1"/>
    <property type="molecule type" value="Genomic_DNA"/>
</dbReference>
<dbReference type="CDD" id="cd12164">
    <property type="entry name" value="GDH_like_2"/>
    <property type="match status" value="1"/>
</dbReference>
<dbReference type="Pfam" id="PF02826">
    <property type="entry name" value="2-Hacid_dh_C"/>
    <property type="match status" value="1"/>
</dbReference>
<dbReference type="InterPro" id="IPR036291">
    <property type="entry name" value="NAD(P)-bd_dom_sf"/>
</dbReference>
<dbReference type="Gene3D" id="3.40.50.720">
    <property type="entry name" value="NAD(P)-binding Rossmann-like Domain"/>
    <property type="match status" value="2"/>
</dbReference>
<protein>
    <submittedName>
        <fullName evidence="4">D-3-phosphoglycerate dehydrogenase</fullName>
        <ecNumber evidence="4">1.1.1.95</ecNumber>
    </submittedName>
</protein>
<feature type="domain" description="D-isomer specific 2-hydroxyacid dehydrogenase NAD-binding" evidence="3">
    <location>
        <begin position="102"/>
        <end position="274"/>
    </location>
</feature>
<dbReference type="GO" id="GO:0051287">
    <property type="term" value="F:NAD binding"/>
    <property type="evidence" value="ECO:0007669"/>
    <property type="project" value="InterPro"/>
</dbReference>
<reference evidence="4" key="1">
    <citation type="submission" date="2018-06" db="EMBL/GenBank/DDBJ databases">
        <authorList>
            <person name="Zhirakovskaya E."/>
        </authorList>
    </citation>
    <scope>NUCLEOTIDE SEQUENCE</scope>
</reference>